<dbReference type="EMBL" id="JNBR01000352">
    <property type="protein sequence ID" value="OQR94747.1"/>
    <property type="molecule type" value="Genomic_DNA"/>
</dbReference>
<dbReference type="OrthoDB" id="10537363at2759"/>
<dbReference type="Proteomes" id="UP000243579">
    <property type="component" value="Unassembled WGS sequence"/>
</dbReference>
<name>A0A1V9ZA11_ACHHY</name>
<accession>A0A1V9ZA11</accession>
<feature type="region of interest" description="Disordered" evidence="2">
    <location>
        <begin position="62"/>
        <end position="95"/>
    </location>
</feature>
<feature type="coiled-coil region" evidence="1">
    <location>
        <begin position="173"/>
        <end position="200"/>
    </location>
</feature>
<reference evidence="3 4" key="1">
    <citation type="journal article" date="2014" name="Genome Biol. Evol.">
        <title>The secreted proteins of Achlya hypogyna and Thraustotheca clavata identify the ancestral oomycete secretome and reveal gene acquisitions by horizontal gene transfer.</title>
        <authorList>
            <person name="Misner I."/>
            <person name="Blouin N."/>
            <person name="Leonard G."/>
            <person name="Richards T.A."/>
            <person name="Lane C.E."/>
        </authorList>
    </citation>
    <scope>NUCLEOTIDE SEQUENCE [LARGE SCALE GENOMIC DNA]</scope>
    <source>
        <strain evidence="3 4">ATCC 48635</strain>
    </source>
</reference>
<keyword evidence="1" id="KW-0175">Coiled coil</keyword>
<sequence length="255" mass="28388">MLSSKSRLPTKTKWQKATSRPSLSNNEVDSAPPLAATPSPTPLRRCRSASAIRQKIMDASDFSQAKSDLPGPETPVHRYRKPGLTSHKPLRKPARSSATVLEMELVERLSELEVAHVPRKNHARLQVAQDILDEVILQDRTFAGVLLKIRAEFNRQFAERAVTPEAPGEELDLYLLKTENQALKKLCNELQHEVETLRHELLFQPFAGPAVDGHEDDDVALVQLESPPPVHSTPPVVPKLNLASIAPFQDEDFAD</sequence>
<proteinExistence type="predicted"/>
<evidence type="ECO:0000313" key="3">
    <source>
        <dbReference type="EMBL" id="OQR94747.1"/>
    </source>
</evidence>
<evidence type="ECO:0000256" key="2">
    <source>
        <dbReference type="SAM" id="MobiDB-lite"/>
    </source>
</evidence>
<gene>
    <name evidence="3" type="ORF">ACHHYP_00934</name>
</gene>
<comment type="caution">
    <text evidence="3">The sequence shown here is derived from an EMBL/GenBank/DDBJ whole genome shotgun (WGS) entry which is preliminary data.</text>
</comment>
<evidence type="ECO:0000256" key="1">
    <source>
        <dbReference type="SAM" id="Coils"/>
    </source>
</evidence>
<dbReference type="AlphaFoldDB" id="A0A1V9ZA11"/>
<keyword evidence="4" id="KW-1185">Reference proteome</keyword>
<feature type="compositionally biased region" description="Polar residues" evidence="2">
    <location>
        <begin position="15"/>
        <end position="28"/>
    </location>
</feature>
<organism evidence="3 4">
    <name type="scientific">Achlya hypogyna</name>
    <name type="common">Oomycete</name>
    <name type="synonym">Protoachlya hypogyna</name>
    <dbReference type="NCBI Taxonomy" id="1202772"/>
    <lineage>
        <taxon>Eukaryota</taxon>
        <taxon>Sar</taxon>
        <taxon>Stramenopiles</taxon>
        <taxon>Oomycota</taxon>
        <taxon>Saprolegniomycetes</taxon>
        <taxon>Saprolegniales</taxon>
        <taxon>Achlyaceae</taxon>
        <taxon>Achlya</taxon>
    </lineage>
</organism>
<protein>
    <submittedName>
        <fullName evidence="3">Uncharacterized protein</fullName>
    </submittedName>
</protein>
<evidence type="ECO:0000313" key="4">
    <source>
        <dbReference type="Proteomes" id="UP000243579"/>
    </source>
</evidence>
<feature type="region of interest" description="Disordered" evidence="2">
    <location>
        <begin position="1"/>
        <end position="44"/>
    </location>
</feature>